<protein>
    <submittedName>
        <fullName evidence="3">Uncharacterized protein</fullName>
    </submittedName>
</protein>
<keyword evidence="2" id="KW-1133">Transmembrane helix</keyword>
<feature type="transmembrane region" description="Helical" evidence="2">
    <location>
        <begin position="7"/>
        <end position="24"/>
    </location>
</feature>
<keyword evidence="2" id="KW-0472">Membrane</keyword>
<evidence type="ECO:0000256" key="1">
    <source>
        <dbReference type="SAM" id="MobiDB-lite"/>
    </source>
</evidence>
<feature type="transmembrane region" description="Helical" evidence="2">
    <location>
        <begin position="30"/>
        <end position="48"/>
    </location>
</feature>
<organism evidence="3 4">
    <name type="scientific">Cohnella pontilimi</name>
    <dbReference type="NCBI Taxonomy" id="2564100"/>
    <lineage>
        <taxon>Bacteria</taxon>
        <taxon>Bacillati</taxon>
        <taxon>Bacillota</taxon>
        <taxon>Bacilli</taxon>
        <taxon>Bacillales</taxon>
        <taxon>Paenibacillaceae</taxon>
        <taxon>Cohnella</taxon>
    </lineage>
</organism>
<keyword evidence="2" id="KW-0812">Transmembrane</keyword>
<feature type="compositionally biased region" description="Basic residues" evidence="1">
    <location>
        <begin position="54"/>
        <end position="63"/>
    </location>
</feature>
<gene>
    <name evidence="3" type="ORF">E5161_03560</name>
</gene>
<accession>A0A4U0FHQ1</accession>
<evidence type="ECO:0000313" key="4">
    <source>
        <dbReference type="Proteomes" id="UP000309673"/>
    </source>
</evidence>
<dbReference type="AlphaFoldDB" id="A0A4U0FHQ1"/>
<keyword evidence="4" id="KW-1185">Reference proteome</keyword>
<proteinExistence type="predicted"/>
<name>A0A4U0FHQ1_9BACL</name>
<evidence type="ECO:0000313" key="3">
    <source>
        <dbReference type="EMBL" id="TJY44468.1"/>
    </source>
</evidence>
<reference evidence="3 4" key="1">
    <citation type="submission" date="2019-04" db="EMBL/GenBank/DDBJ databases">
        <title>Cohnella sp. nov., isolated from soil.</title>
        <authorList>
            <person name="Kim W."/>
        </authorList>
    </citation>
    <scope>NUCLEOTIDE SEQUENCE [LARGE SCALE GENOMIC DNA]</scope>
    <source>
        <strain evidence="3 4">CAU 1483</strain>
    </source>
</reference>
<dbReference type="Proteomes" id="UP000309673">
    <property type="component" value="Unassembled WGS sequence"/>
</dbReference>
<evidence type="ECO:0000256" key="2">
    <source>
        <dbReference type="SAM" id="Phobius"/>
    </source>
</evidence>
<dbReference type="RefSeq" id="WP_136776277.1">
    <property type="nucleotide sequence ID" value="NZ_SUPK01000001.1"/>
</dbReference>
<sequence length="96" mass="11364">MQSRFHPMFYVILPLAVLGFAIQFETLVYSFAIPIVIIAVLFVLYFIMSKRRYNPRVSRHSAPPRKPEKLKTKRTSSPFRVIDGRKNRDDEPPRYH</sequence>
<dbReference type="OrthoDB" id="2660621at2"/>
<comment type="caution">
    <text evidence="3">The sequence shown here is derived from an EMBL/GenBank/DDBJ whole genome shotgun (WGS) entry which is preliminary data.</text>
</comment>
<feature type="compositionally biased region" description="Basic and acidic residues" evidence="1">
    <location>
        <begin position="82"/>
        <end position="96"/>
    </location>
</feature>
<feature type="region of interest" description="Disordered" evidence="1">
    <location>
        <begin position="54"/>
        <end position="96"/>
    </location>
</feature>
<dbReference type="EMBL" id="SUPK01000001">
    <property type="protein sequence ID" value="TJY44468.1"/>
    <property type="molecule type" value="Genomic_DNA"/>
</dbReference>